<comment type="caution">
    <text evidence="1">The sequence shown here is derived from an EMBL/GenBank/DDBJ whole genome shotgun (WGS) entry which is preliminary data.</text>
</comment>
<accession>A0ACB9Q9Z1</accession>
<organism evidence="1 2">
    <name type="scientific">Bauhinia variegata</name>
    <name type="common">Purple orchid tree</name>
    <name type="synonym">Phanera variegata</name>
    <dbReference type="NCBI Taxonomy" id="167791"/>
    <lineage>
        <taxon>Eukaryota</taxon>
        <taxon>Viridiplantae</taxon>
        <taxon>Streptophyta</taxon>
        <taxon>Embryophyta</taxon>
        <taxon>Tracheophyta</taxon>
        <taxon>Spermatophyta</taxon>
        <taxon>Magnoliopsida</taxon>
        <taxon>eudicotyledons</taxon>
        <taxon>Gunneridae</taxon>
        <taxon>Pentapetalae</taxon>
        <taxon>rosids</taxon>
        <taxon>fabids</taxon>
        <taxon>Fabales</taxon>
        <taxon>Fabaceae</taxon>
        <taxon>Cercidoideae</taxon>
        <taxon>Cercideae</taxon>
        <taxon>Bauhiniinae</taxon>
        <taxon>Bauhinia</taxon>
    </lineage>
</organism>
<protein>
    <submittedName>
        <fullName evidence="1">Uncharacterized protein</fullName>
    </submittedName>
</protein>
<dbReference type="EMBL" id="CM039426">
    <property type="protein sequence ID" value="KAI4357591.1"/>
    <property type="molecule type" value="Genomic_DNA"/>
</dbReference>
<reference evidence="1 2" key="1">
    <citation type="journal article" date="2022" name="DNA Res.">
        <title>Chromosomal-level genome assembly of the orchid tree Bauhinia variegata (Leguminosae; Cercidoideae) supports the allotetraploid origin hypothesis of Bauhinia.</title>
        <authorList>
            <person name="Zhong Y."/>
            <person name="Chen Y."/>
            <person name="Zheng D."/>
            <person name="Pang J."/>
            <person name="Liu Y."/>
            <person name="Luo S."/>
            <person name="Meng S."/>
            <person name="Qian L."/>
            <person name="Wei D."/>
            <person name="Dai S."/>
            <person name="Zhou R."/>
        </authorList>
    </citation>
    <scope>NUCLEOTIDE SEQUENCE [LARGE SCALE GENOMIC DNA]</scope>
    <source>
        <strain evidence="1">BV-YZ2020</strain>
    </source>
</reference>
<sequence>MYPPNPDTSDQKHHGAPTPYTQLPATGVQVSSTTQHSSNYPPPPPAAPVAWSTGLFDCCSDVKNCCITCWCPCITFGQIAEIVDRGSTSSVTSGTLYGLISLITGCACIYSYVYRTKIREQYMLEESPCGDCMVHCFCDSCAMCQEYRELQNRGYNMTLGWKGNVQQQNHGVAMTPTAPTSEPGMTR</sequence>
<gene>
    <name evidence="1" type="ORF">L6164_001529</name>
</gene>
<name>A0ACB9Q9Z1_BAUVA</name>
<keyword evidence="2" id="KW-1185">Reference proteome</keyword>
<evidence type="ECO:0000313" key="1">
    <source>
        <dbReference type="EMBL" id="KAI4357591.1"/>
    </source>
</evidence>
<evidence type="ECO:0000313" key="2">
    <source>
        <dbReference type="Proteomes" id="UP000828941"/>
    </source>
</evidence>
<dbReference type="Proteomes" id="UP000828941">
    <property type="component" value="Chromosome 1"/>
</dbReference>
<proteinExistence type="predicted"/>